<proteinExistence type="predicted"/>
<organism evidence="1 2">
    <name type="scientific">Ruminococcus turbiniformis</name>
    <dbReference type="NCBI Taxonomy" id="2881258"/>
    <lineage>
        <taxon>Bacteria</taxon>
        <taxon>Bacillati</taxon>
        <taxon>Bacillota</taxon>
        <taxon>Clostridia</taxon>
        <taxon>Eubacteriales</taxon>
        <taxon>Oscillospiraceae</taxon>
        <taxon>Ruminococcus</taxon>
    </lineage>
</organism>
<evidence type="ECO:0000313" key="2">
    <source>
        <dbReference type="Proteomes" id="UP001198151"/>
    </source>
</evidence>
<protein>
    <submittedName>
        <fullName evidence="1">Uncharacterized protein</fullName>
    </submittedName>
</protein>
<keyword evidence="2" id="KW-1185">Reference proteome</keyword>
<sequence length="141" mass="15966">MGGSATAEYSAVPELGDILYQLDNWDVEIPDVCFFGERAKEFLKAVARGYIQIHLDELIDEYKMCSITIYRKDTVTLTVAEAKKLIAVAYREEDPDEEYAKLILQISGGKSGRITAKDIKDTALELNVKEFPYYAPENIEF</sequence>
<dbReference type="RefSeq" id="WP_227706731.1">
    <property type="nucleotide sequence ID" value="NZ_JAJEQX010000004.1"/>
</dbReference>
<comment type="caution">
    <text evidence="1">The sequence shown here is derived from an EMBL/GenBank/DDBJ whole genome shotgun (WGS) entry which is preliminary data.</text>
</comment>
<name>A0ABS8FU89_9FIRM</name>
<evidence type="ECO:0000313" key="1">
    <source>
        <dbReference type="EMBL" id="MCC2253590.1"/>
    </source>
</evidence>
<gene>
    <name evidence="1" type="ORF">LKD70_03915</name>
</gene>
<accession>A0ABS8FU89</accession>
<dbReference type="EMBL" id="JAJEQX010000004">
    <property type="protein sequence ID" value="MCC2253590.1"/>
    <property type="molecule type" value="Genomic_DNA"/>
</dbReference>
<reference evidence="1 2" key="1">
    <citation type="submission" date="2021-10" db="EMBL/GenBank/DDBJ databases">
        <title>Anaerobic single-cell dispensing facilitates the cultivation of human gut bacteria.</title>
        <authorList>
            <person name="Afrizal A."/>
        </authorList>
    </citation>
    <scope>NUCLEOTIDE SEQUENCE [LARGE SCALE GENOMIC DNA]</scope>
    <source>
        <strain evidence="1 2">CLA-AA-H200</strain>
    </source>
</reference>
<dbReference type="Proteomes" id="UP001198151">
    <property type="component" value="Unassembled WGS sequence"/>
</dbReference>